<comment type="caution">
    <text evidence="6">Lacks conserved residue(s) required for the propagation of feature annotation.</text>
</comment>
<dbReference type="Pfam" id="PF14520">
    <property type="entry name" value="HHH_5"/>
    <property type="match status" value="1"/>
</dbReference>
<dbReference type="GO" id="GO:0000400">
    <property type="term" value="F:four-way junction DNA binding"/>
    <property type="evidence" value="ECO:0007669"/>
    <property type="project" value="UniProtKB-UniRule"/>
</dbReference>
<evidence type="ECO:0000256" key="1">
    <source>
        <dbReference type="ARBA" id="ARBA00022490"/>
    </source>
</evidence>
<feature type="domain" description="Helix-hairpin-helix DNA-binding motif class 1" evidence="7">
    <location>
        <begin position="74"/>
        <end position="93"/>
    </location>
</feature>
<name>A0AA48I668_9FIRM</name>
<dbReference type="GO" id="GO:0048476">
    <property type="term" value="C:Holliday junction resolvase complex"/>
    <property type="evidence" value="ECO:0007669"/>
    <property type="project" value="UniProtKB-UniRule"/>
</dbReference>
<dbReference type="GO" id="GO:0005737">
    <property type="term" value="C:cytoplasm"/>
    <property type="evidence" value="ECO:0007669"/>
    <property type="project" value="UniProtKB-SubCell"/>
</dbReference>
<evidence type="ECO:0000256" key="6">
    <source>
        <dbReference type="HAMAP-Rule" id="MF_00031"/>
    </source>
</evidence>
<dbReference type="Proteomes" id="UP001335720">
    <property type="component" value="Chromosome"/>
</dbReference>
<comment type="subunit">
    <text evidence="6">Homotetramer. Forms an RuvA(8)-RuvB(12)-Holliday junction (HJ) complex. HJ DNA is sandwiched between 2 RuvA tetramers; dsDNA enters through RuvA and exits via RuvB. An RuvB hexamer assembles on each DNA strand where it exits the tetramer. Each RuvB hexamer is contacted by two RuvA subunits (via domain III) on 2 adjacent RuvB subunits; this complex drives branch migration. In the full resolvosome a probable DNA-RuvA(4)-RuvB(12)-RuvC(2) complex forms which resolves the HJ.</text>
</comment>
<dbReference type="InterPro" id="IPR003583">
    <property type="entry name" value="Hlx-hairpin-Hlx_DNA-bd_motif"/>
</dbReference>
<gene>
    <name evidence="6" type="primary">ruvA</name>
    <name evidence="8" type="ORF">RsTaC01_0699</name>
</gene>
<dbReference type="AlphaFoldDB" id="A0AA48I668"/>
<dbReference type="SUPFAM" id="SSF47781">
    <property type="entry name" value="RuvA domain 2-like"/>
    <property type="match status" value="1"/>
</dbReference>
<comment type="function">
    <text evidence="6">The RuvA-RuvB-RuvC complex processes Holliday junction (HJ) DNA during genetic recombination and DNA repair, while the RuvA-RuvB complex plays an important role in the rescue of blocked DNA replication forks via replication fork reversal (RFR). RuvA specifically binds to HJ cruciform DNA, conferring on it an open structure. The RuvB hexamer acts as an ATP-dependent pump, pulling dsDNA into and through the RuvAB complex. HJ branch migration allows RuvC to scan DNA until it finds its consensus sequence, where it cleaves and resolves the cruciform DNA.</text>
</comment>
<dbReference type="CDD" id="cd14332">
    <property type="entry name" value="UBA_RuvA_C"/>
    <property type="match status" value="1"/>
</dbReference>
<dbReference type="GO" id="GO:0005524">
    <property type="term" value="F:ATP binding"/>
    <property type="evidence" value="ECO:0007669"/>
    <property type="project" value="InterPro"/>
</dbReference>
<dbReference type="GO" id="GO:0009378">
    <property type="term" value="F:four-way junction helicase activity"/>
    <property type="evidence" value="ECO:0007669"/>
    <property type="project" value="InterPro"/>
</dbReference>
<keyword evidence="5 6" id="KW-0234">DNA repair</keyword>
<dbReference type="InterPro" id="IPR013849">
    <property type="entry name" value="DNA_helicase_Holl-junc_RuvA_I"/>
</dbReference>
<organism evidence="8">
    <name type="scientific">Candidatus Paraimprobicoccus trichonymphae</name>
    <dbReference type="NCBI Taxonomy" id="3033793"/>
    <lineage>
        <taxon>Bacteria</taxon>
        <taxon>Bacillati</taxon>
        <taxon>Bacillota</taxon>
        <taxon>Clostridia</taxon>
        <taxon>Candidatus Paraimprobicoccus</taxon>
    </lineage>
</organism>
<reference evidence="8" key="1">
    <citation type="journal article" date="2023" name="ISME J.">
        <title>Emergence of putative energy parasites within Clostridia revealed by genome analysis of a novel endosymbiotic clade.</title>
        <authorList>
            <person name="Takahashi K."/>
            <person name="Kuwahara H."/>
            <person name="Horikawa Y."/>
            <person name="Izawa K."/>
            <person name="Kato D."/>
            <person name="Inagaki T."/>
            <person name="Yuki M."/>
            <person name="Ohkuma M."/>
            <person name="Hongoh Y."/>
        </authorList>
    </citation>
    <scope>NUCLEOTIDE SEQUENCE</scope>
    <source>
        <strain evidence="8">RsTa-C01</strain>
    </source>
</reference>
<comment type="domain">
    <text evidence="6">Has three domains with a flexible linker between the domains II and III and assumes an 'L' shape. Domain III is highly mobile and contacts RuvB.</text>
</comment>
<dbReference type="InterPro" id="IPR000085">
    <property type="entry name" value="RuvA"/>
</dbReference>
<evidence type="ECO:0000256" key="2">
    <source>
        <dbReference type="ARBA" id="ARBA00022763"/>
    </source>
</evidence>
<dbReference type="Gene3D" id="1.10.150.20">
    <property type="entry name" value="5' to 3' exonuclease, C-terminal subdomain"/>
    <property type="match status" value="1"/>
</dbReference>
<evidence type="ECO:0000259" key="7">
    <source>
        <dbReference type="SMART" id="SM00278"/>
    </source>
</evidence>
<comment type="subcellular location">
    <subcellularLocation>
        <location evidence="6">Cytoplasm</location>
    </subcellularLocation>
</comment>
<dbReference type="HAMAP" id="MF_00031">
    <property type="entry name" value="DNA_HJ_migration_RuvA"/>
    <property type="match status" value="1"/>
</dbReference>
<keyword evidence="4 6" id="KW-0233">DNA recombination</keyword>
<dbReference type="InterPro" id="IPR010994">
    <property type="entry name" value="RuvA_2-like"/>
</dbReference>
<feature type="domain" description="Helix-hairpin-helix DNA-binding motif class 1" evidence="7">
    <location>
        <begin position="108"/>
        <end position="127"/>
    </location>
</feature>
<dbReference type="Pfam" id="PF01330">
    <property type="entry name" value="RuvA_N"/>
    <property type="match status" value="1"/>
</dbReference>
<evidence type="ECO:0000256" key="5">
    <source>
        <dbReference type="ARBA" id="ARBA00023204"/>
    </source>
</evidence>
<keyword evidence="2 6" id="KW-0227">DNA damage</keyword>
<protein>
    <recommendedName>
        <fullName evidence="6">Holliday junction branch migration complex subunit RuvA</fullName>
    </recommendedName>
</protein>
<accession>A0AA48I668</accession>
<dbReference type="Gene3D" id="2.40.50.140">
    <property type="entry name" value="Nucleic acid-binding proteins"/>
    <property type="match status" value="1"/>
</dbReference>
<dbReference type="GO" id="GO:0009379">
    <property type="term" value="C:Holliday junction helicase complex"/>
    <property type="evidence" value="ECO:0007669"/>
    <property type="project" value="InterPro"/>
</dbReference>
<evidence type="ECO:0000313" key="8">
    <source>
        <dbReference type="EMBL" id="BED92814.1"/>
    </source>
</evidence>
<proteinExistence type="inferred from homology"/>
<dbReference type="InterPro" id="IPR011114">
    <property type="entry name" value="RuvA_C"/>
</dbReference>
<dbReference type="SMART" id="SM00278">
    <property type="entry name" value="HhH1"/>
    <property type="match status" value="2"/>
</dbReference>
<dbReference type="GO" id="GO:0006281">
    <property type="term" value="P:DNA repair"/>
    <property type="evidence" value="ECO:0007669"/>
    <property type="project" value="UniProtKB-UniRule"/>
</dbReference>
<feature type="region of interest" description="Domain III" evidence="6">
    <location>
        <begin position="145"/>
        <end position="189"/>
    </location>
</feature>
<comment type="similarity">
    <text evidence="6">Belongs to the RuvA family.</text>
</comment>
<dbReference type="InterPro" id="IPR012340">
    <property type="entry name" value="NA-bd_OB-fold"/>
</dbReference>
<dbReference type="EMBL" id="AP027925">
    <property type="protein sequence ID" value="BED92814.1"/>
    <property type="molecule type" value="Genomic_DNA"/>
</dbReference>
<dbReference type="Pfam" id="PF07499">
    <property type="entry name" value="RuvA_C"/>
    <property type="match status" value="1"/>
</dbReference>
<dbReference type="NCBIfam" id="TIGR00084">
    <property type="entry name" value="ruvA"/>
    <property type="match status" value="1"/>
</dbReference>
<dbReference type="GO" id="GO:0006310">
    <property type="term" value="P:DNA recombination"/>
    <property type="evidence" value="ECO:0007669"/>
    <property type="project" value="UniProtKB-UniRule"/>
</dbReference>
<evidence type="ECO:0000256" key="3">
    <source>
        <dbReference type="ARBA" id="ARBA00023125"/>
    </source>
</evidence>
<keyword evidence="1 6" id="KW-0963">Cytoplasm</keyword>
<dbReference type="KEGG" id="ptrh:RsTaC01_0699"/>
<keyword evidence="3 6" id="KW-0238">DNA-binding</keyword>
<sequence length="189" mass="21181">MIYNLNGNLILIEKDFLVVECSGVGYKCVCSKRTVNLLQGKINQKINLFTYLKTGENILDLFGFFEINELNFFKVLISISGVGPKAGLAILSEFSPEQIANIISSNGLMLTKAAGIGKKTAERIVLELKDKFKMKIYENLFEKSENLEEAVKALEILGYQKKITLPILSKLDESLPVEKLIKLFLNSIK</sequence>
<evidence type="ECO:0000256" key="4">
    <source>
        <dbReference type="ARBA" id="ARBA00023172"/>
    </source>
</evidence>
<dbReference type="SUPFAM" id="SSF50249">
    <property type="entry name" value="Nucleic acid-binding proteins"/>
    <property type="match status" value="1"/>
</dbReference>